<protein>
    <submittedName>
        <fullName evidence="2">Uncharacterized protein</fullName>
    </submittedName>
</protein>
<keyword evidence="1" id="KW-0812">Transmembrane</keyword>
<name>A0A369KFU6_9BACT</name>
<proteinExistence type="predicted"/>
<feature type="transmembrane region" description="Helical" evidence="1">
    <location>
        <begin position="12"/>
        <end position="29"/>
    </location>
</feature>
<dbReference type="EMBL" id="QQBG01000008">
    <property type="protein sequence ID" value="RDB31777.1"/>
    <property type="molecule type" value="Genomic_DNA"/>
</dbReference>
<evidence type="ECO:0000313" key="3">
    <source>
        <dbReference type="Proteomes" id="UP000253816"/>
    </source>
</evidence>
<keyword evidence="1" id="KW-0472">Membrane</keyword>
<evidence type="ECO:0000313" key="2">
    <source>
        <dbReference type="EMBL" id="RDB31777.1"/>
    </source>
</evidence>
<keyword evidence="1" id="KW-1133">Transmembrane helix</keyword>
<dbReference type="Proteomes" id="UP000253816">
    <property type="component" value="Unassembled WGS sequence"/>
</dbReference>
<reference evidence="2 3" key="1">
    <citation type="submission" date="2018-07" db="EMBL/GenBank/DDBJ databases">
        <title>Comparative genomics of the Candidatus Parilichlamydiaceae reveals evidence of convergent evolution and genome reduction in the phylum Chlamydiae.</title>
        <authorList>
            <person name="Taylor-Brown A."/>
            <person name="Polkinghorne A."/>
        </authorList>
    </citation>
    <scope>NUCLEOTIDE SEQUENCE [LARGE SCALE GENOMIC DNA]</scope>
    <source>
        <strain evidence="2 3">Hat2</strain>
    </source>
</reference>
<gene>
    <name evidence="2" type="ORF">HAT2_00157</name>
</gene>
<accession>A0A369KFU6</accession>
<evidence type="ECO:0000256" key="1">
    <source>
        <dbReference type="SAM" id="Phobius"/>
    </source>
</evidence>
<comment type="caution">
    <text evidence="2">The sequence shown here is derived from an EMBL/GenBank/DDBJ whole genome shotgun (WGS) entry which is preliminary data.</text>
</comment>
<organism evidence="2 3">
    <name type="scientific">Candidatus Similichlamydia laticola</name>
    <dbReference type="NCBI Taxonomy" id="2170265"/>
    <lineage>
        <taxon>Bacteria</taxon>
        <taxon>Pseudomonadati</taxon>
        <taxon>Chlamydiota</taxon>
        <taxon>Chlamydiia</taxon>
        <taxon>Parachlamydiales</taxon>
        <taxon>Candidatus Parilichlamydiaceae</taxon>
        <taxon>Candidatus Similichlamydia</taxon>
    </lineage>
</organism>
<sequence length="43" mass="4950">MAWRYRHYESRVATSLAGLALAVWISYPYRSNLILETFDSGAL</sequence>
<dbReference type="AlphaFoldDB" id="A0A369KFU6"/>
<keyword evidence="3" id="KW-1185">Reference proteome</keyword>